<dbReference type="InterPro" id="IPR016166">
    <property type="entry name" value="FAD-bd_PCMH"/>
</dbReference>
<proteinExistence type="predicted"/>
<dbReference type="InterPro" id="IPR016169">
    <property type="entry name" value="FAD-bd_PCMH_sub2"/>
</dbReference>
<dbReference type="GO" id="GO:0016491">
    <property type="term" value="F:oxidoreductase activity"/>
    <property type="evidence" value="ECO:0007669"/>
    <property type="project" value="UniProtKB-KW"/>
</dbReference>
<dbReference type="InterPro" id="IPR002346">
    <property type="entry name" value="Mopterin_DH_FAD-bd"/>
</dbReference>
<protein>
    <submittedName>
        <fullName evidence="5">Molybdopterin dehydrogenase FAD-binding</fullName>
    </submittedName>
</protein>
<dbReference type="FunCoup" id="D6TQC6">
    <property type="interactions" value="92"/>
</dbReference>
<gene>
    <name evidence="5" type="ORF">Krac_7013</name>
</gene>
<dbReference type="RefSeq" id="WP_007909507.1">
    <property type="nucleotide sequence ID" value="NZ_ADVG01000002.1"/>
</dbReference>
<dbReference type="STRING" id="485913.Krac_7013"/>
<dbReference type="InterPro" id="IPR051312">
    <property type="entry name" value="Diverse_Substr_Oxidored"/>
</dbReference>
<name>D6TQC6_KTERA</name>
<keyword evidence="3" id="KW-0560">Oxidoreductase</keyword>
<dbReference type="PROSITE" id="PS51387">
    <property type="entry name" value="FAD_PCMH"/>
    <property type="match status" value="1"/>
</dbReference>
<evidence type="ECO:0000256" key="3">
    <source>
        <dbReference type="ARBA" id="ARBA00023002"/>
    </source>
</evidence>
<accession>D6TQC6</accession>
<dbReference type="OrthoDB" id="9789842at2"/>
<keyword evidence="6" id="KW-1185">Reference proteome</keyword>
<keyword evidence="2" id="KW-0274">FAD</keyword>
<evidence type="ECO:0000259" key="4">
    <source>
        <dbReference type="PROSITE" id="PS51387"/>
    </source>
</evidence>
<comment type="caution">
    <text evidence="5">The sequence shown here is derived from an EMBL/GenBank/DDBJ whole genome shotgun (WGS) entry which is preliminary data.</text>
</comment>
<dbReference type="Pfam" id="PF03450">
    <property type="entry name" value="CO_deh_flav_C"/>
    <property type="match status" value="1"/>
</dbReference>
<dbReference type="Gene3D" id="3.30.390.50">
    <property type="entry name" value="CO dehydrogenase flavoprotein, C-terminal domain"/>
    <property type="match status" value="1"/>
</dbReference>
<dbReference type="PANTHER" id="PTHR42659">
    <property type="entry name" value="XANTHINE DEHYDROGENASE SUBUNIT C-RELATED"/>
    <property type="match status" value="1"/>
</dbReference>
<dbReference type="SUPFAM" id="SSF55447">
    <property type="entry name" value="CO dehydrogenase flavoprotein C-terminal domain-like"/>
    <property type="match status" value="1"/>
</dbReference>
<evidence type="ECO:0000256" key="2">
    <source>
        <dbReference type="ARBA" id="ARBA00022827"/>
    </source>
</evidence>
<dbReference type="Pfam" id="PF00941">
    <property type="entry name" value="FAD_binding_5"/>
    <property type="match status" value="1"/>
</dbReference>
<evidence type="ECO:0000313" key="5">
    <source>
        <dbReference type="EMBL" id="EFH85774.1"/>
    </source>
</evidence>
<dbReference type="InterPro" id="IPR005107">
    <property type="entry name" value="CO_DH_flav_C"/>
</dbReference>
<dbReference type="InterPro" id="IPR016167">
    <property type="entry name" value="FAD-bd_PCMH_sub1"/>
</dbReference>
<evidence type="ECO:0000313" key="6">
    <source>
        <dbReference type="Proteomes" id="UP000004508"/>
    </source>
</evidence>
<evidence type="ECO:0000256" key="1">
    <source>
        <dbReference type="ARBA" id="ARBA00022630"/>
    </source>
</evidence>
<sequence>MTSFAYVVPSTLQATLQTLSQTDLVTQPLAGGTRLLVDLRRGAIQPDTLLDLRLLMELRQIHLDEQAIYIGALATFSHLESEAIIQQHIPLLAQMARSLGNPLVRRAATLGGNIASARTTITDAVVPLLALDAQLILQVGAPATQRTVSVADYLLQEPDSRELITWIRVPVYSPDSRSFYTKMSNRKAGAATIASVATHIAFREKRITAARIAVGAFASQPFRPRRVETLLNDEALPLRATVIDRCISLLRADLPEPLHDTVASGSYRLAMSCVLVKKALEQIKYVDDMENVRNYPDE</sequence>
<dbReference type="eggNOG" id="COG1319">
    <property type="taxonomic scope" value="Bacteria"/>
</dbReference>
<organism evidence="5 6">
    <name type="scientific">Ktedonobacter racemifer DSM 44963</name>
    <dbReference type="NCBI Taxonomy" id="485913"/>
    <lineage>
        <taxon>Bacteria</taxon>
        <taxon>Bacillati</taxon>
        <taxon>Chloroflexota</taxon>
        <taxon>Ktedonobacteria</taxon>
        <taxon>Ktedonobacterales</taxon>
        <taxon>Ktedonobacteraceae</taxon>
        <taxon>Ktedonobacter</taxon>
    </lineage>
</organism>
<dbReference type="GO" id="GO:0071949">
    <property type="term" value="F:FAD binding"/>
    <property type="evidence" value="ECO:0007669"/>
    <property type="project" value="InterPro"/>
</dbReference>
<dbReference type="PANTHER" id="PTHR42659:SF2">
    <property type="entry name" value="XANTHINE DEHYDROGENASE SUBUNIT C-RELATED"/>
    <property type="match status" value="1"/>
</dbReference>
<dbReference type="AlphaFoldDB" id="D6TQC6"/>
<keyword evidence="1" id="KW-0285">Flavoprotein</keyword>
<dbReference type="Proteomes" id="UP000004508">
    <property type="component" value="Unassembled WGS sequence"/>
</dbReference>
<reference evidence="5 6" key="1">
    <citation type="journal article" date="2011" name="Stand. Genomic Sci.">
        <title>Non-contiguous finished genome sequence and contextual data of the filamentous soil bacterium Ktedonobacter racemifer type strain (SOSP1-21).</title>
        <authorList>
            <person name="Chang Y.J."/>
            <person name="Land M."/>
            <person name="Hauser L."/>
            <person name="Chertkov O."/>
            <person name="Del Rio T.G."/>
            <person name="Nolan M."/>
            <person name="Copeland A."/>
            <person name="Tice H."/>
            <person name="Cheng J.F."/>
            <person name="Lucas S."/>
            <person name="Han C."/>
            <person name="Goodwin L."/>
            <person name="Pitluck S."/>
            <person name="Ivanova N."/>
            <person name="Ovchinikova G."/>
            <person name="Pati A."/>
            <person name="Chen A."/>
            <person name="Palaniappan K."/>
            <person name="Mavromatis K."/>
            <person name="Liolios K."/>
            <person name="Brettin T."/>
            <person name="Fiebig A."/>
            <person name="Rohde M."/>
            <person name="Abt B."/>
            <person name="Goker M."/>
            <person name="Detter J.C."/>
            <person name="Woyke T."/>
            <person name="Bristow J."/>
            <person name="Eisen J.A."/>
            <person name="Markowitz V."/>
            <person name="Hugenholtz P."/>
            <person name="Kyrpides N.C."/>
            <person name="Klenk H.P."/>
            <person name="Lapidus A."/>
        </authorList>
    </citation>
    <scope>NUCLEOTIDE SEQUENCE [LARGE SCALE GENOMIC DNA]</scope>
    <source>
        <strain evidence="6">DSM 44963</strain>
    </source>
</reference>
<dbReference type="InterPro" id="IPR036318">
    <property type="entry name" value="FAD-bd_PCMH-like_sf"/>
</dbReference>
<dbReference type="Gene3D" id="3.30.465.10">
    <property type="match status" value="1"/>
</dbReference>
<feature type="domain" description="FAD-binding PCMH-type" evidence="4">
    <location>
        <begin position="1"/>
        <end position="174"/>
    </location>
</feature>
<dbReference type="InterPro" id="IPR036683">
    <property type="entry name" value="CO_DH_flav_C_dom_sf"/>
</dbReference>
<dbReference type="EMBL" id="ADVG01000002">
    <property type="protein sequence ID" value="EFH85774.1"/>
    <property type="molecule type" value="Genomic_DNA"/>
</dbReference>
<dbReference type="Gene3D" id="3.30.43.10">
    <property type="entry name" value="Uridine Diphospho-n-acetylenolpyruvylglucosamine Reductase, domain 2"/>
    <property type="match status" value="1"/>
</dbReference>
<dbReference type="InParanoid" id="D6TQC6"/>
<dbReference type="SMART" id="SM01092">
    <property type="entry name" value="CO_deh_flav_C"/>
    <property type="match status" value="1"/>
</dbReference>
<dbReference type="SUPFAM" id="SSF56176">
    <property type="entry name" value="FAD-binding/transporter-associated domain-like"/>
    <property type="match status" value="1"/>
</dbReference>